<dbReference type="PROSITE" id="PS00570">
    <property type="entry name" value="RING_HYDROXYL_ALPHA"/>
    <property type="match status" value="1"/>
</dbReference>
<evidence type="ECO:0000256" key="2">
    <source>
        <dbReference type="ARBA" id="ARBA00022723"/>
    </source>
</evidence>
<sequence length="427" mass="48031">MLTKEQNELITDVSPGSALNKYWKRFWLPVLRGAALEAGGTPKKVEMLCEKYVAFRGDNGKVGFLYEACPHRGISLAMGRNENNRLTCIFHGWSFDAEGNCTNMPTEKDQSFCSKVKGQGFPVREAGGIVWVYLGEGEPPKFNDYAFTQVDSIHVRPRASYNEANWFQNVETLMDSAHINLLHNDSTANADIPQHGLQLTAGNNTPKYTFEPRPYGLRSYSLRENPTGNQDYLRVTEYVAPGTAFIGTTDAEAGFVIMVIPVNNTRSLQWYVYWDARQPINDNLPDFSMDGTDEDDDNFAASRQGLPFYGQDREAMKAGKSWTGVPGVIFEDYAVAESIPIVDRTREFLGSGDLAIVRTRRILLERIKLSTEDKECVFADEIDYRSLRALADLIPKGADIKEHAYAREAERRIKLYPADEKTEEATA</sequence>
<evidence type="ECO:0000256" key="3">
    <source>
        <dbReference type="ARBA" id="ARBA00023002"/>
    </source>
</evidence>
<dbReference type="GO" id="GO:0051537">
    <property type="term" value="F:2 iron, 2 sulfur cluster binding"/>
    <property type="evidence" value="ECO:0007669"/>
    <property type="project" value="UniProtKB-KW"/>
</dbReference>
<organism evidence="7 8">
    <name type="scientific">Acinetobacter piscicola</name>
    <dbReference type="NCBI Taxonomy" id="2006115"/>
    <lineage>
        <taxon>Bacteria</taxon>
        <taxon>Pseudomonadati</taxon>
        <taxon>Pseudomonadota</taxon>
        <taxon>Gammaproteobacteria</taxon>
        <taxon>Moraxellales</taxon>
        <taxon>Moraxellaceae</taxon>
        <taxon>Acinetobacter</taxon>
    </lineage>
</organism>
<accession>A0A7S7AI46</accession>
<dbReference type="PANTHER" id="PTHR21266:SF59">
    <property type="entry name" value="BLR4922 PROTEIN"/>
    <property type="match status" value="1"/>
</dbReference>
<evidence type="ECO:0000256" key="4">
    <source>
        <dbReference type="ARBA" id="ARBA00023004"/>
    </source>
</evidence>
<dbReference type="GO" id="GO:0016491">
    <property type="term" value="F:oxidoreductase activity"/>
    <property type="evidence" value="ECO:0007669"/>
    <property type="project" value="UniProtKB-KW"/>
</dbReference>
<dbReference type="EMBL" id="CP048659">
    <property type="protein sequence ID" value="QOW46671.1"/>
    <property type="molecule type" value="Genomic_DNA"/>
</dbReference>
<keyword evidence="2" id="KW-0479">Metal-binding</keyword>
<evidence type="ECO:0000313" key="7">
    <source>
        <dbReference type="EMBL" id="QOW46671.1"/>
    </source>
</evidence>
<keyword evidence="5" id="KW-0411">Iron-sulfur</keyword>
<dbReference type="SUPFAM" id="SSF55961">
    <property type="entry name" value="Bet v1-like"/>
    <property type="match status" value="1"/>
</dbReference>
<evidence type="ECO:0000313" key="8">
    <source>
        <dbReference type="Proteomes" id="UP000593966"/>
    </source>
</evidence>
<keyword evidence="3" id="KW-0560">Oxidoreductase</keyword>
<dbReference type="PROSITE" id="PS51296">
    <property type="entry name" value="RIESKE"/>
    <property type="match status" value="1"/>
</dbReference>
<dbReference type="Proteomes" id="UP000593966">
    <property type="component" value="Chromosome"/>
</dbReference>
<dbReference type="Pfam" id="PF19301">
    <property type="entry name" value="LigXa_C"/>
    <property type="match status" value="1"/>
</dbReference>
<evidence type="ECO:0000256" key="5">
    <source>
        <dbReference type="ARBA" id="ARBA00023014"/>
    </source>
</evidence>
<dbReference type="GO" id="GO:0005506">
    <property type="term" value="F:iron ion binding"/>
    <property type="evidence" value="ECO:0007669"/>
    <property type="project" value="InterPro"/>
</dbReference>
<feature type="domain" description="Rieske" evidence="6">
    <location>
        <begin position="27"/>
        <end position="132"/>
    </location>
</feature>
<keyword evidence="1" id="KW-0001">2Fe-2S</keyword>
<dbReference type="AlphaFoldDB" id="A0A7S7AI46"/>
<dbReference type="InterPro" id="IPR045623">
    <property type="entry name" value="LigXa_C"/>
</dbReference>
<dbReference type="PANTHER" id="PTHR21266">
    <property type="entry name" value="IRON-SULFUR DOMAIN CONTAINING PROTEIN"/>
    <property type="match status" value="1"/>
</dbReference>
<dbReference type="InterPro" id="IPR050584">
    <property type="entry name" value="Cholesterol_7-desaturase"/>
</dbReference>
<dbReference type="InterPro" id="IPR036922">
    <property type="entry name" value="Rieske_2Fe-2S_sf"/>
</dbReference>
<dbReference type="InterPro" id="IPR015881">
    <property type="entry name" value="ARHD_Rieske_2Fe_2S"/>
</dbReference>
<dbReference type="Gene3D" id="3.90.380.10">
    <property type="entry name" value="Naphthalene 1,2-dioxygenase Alpha Subunit, Chain A, domain 1"/>
    <property type="match status" value="1"/>
</dbReference>
<proteinExistence type="predicted"/>
<dbReference type="InterPro" id="IPR017941">
    <property type="entry name" value="Rieske_2Fe-2S"/>
</dbReference>
<gene>
    <name evidence="7" type="ORF">G0028_12620</name>
</gene>
<evidence type="ECO:0000259" key="6">
    <source>
        <dbReference type="PROSITE" id="PS51296"/>
    </source>
</evidence>
<dbReference type="RefSeq" id="WP_180046212.1">
    <property type="nucleotide sequence ID" value="NZ_CP048659.1"/>
</dbReference>
<evidence type="ECO:0000256" key="1">
    <source>
        <dbReference type="ARBA" id="ARBA00022714"/>
    </source>
</evidence>
<dbReference type="Pfam" id="PF00355">
    <property type="entry name" value="Rieske"/>
    <property type="match status" value="1"/>
</dbReference>
<keyword evidence="8" id="KW-1185">Reference proteome</keyword>
<dbReference type="Gene3D" id="2.102.10.10">
    <property type="entry name" value="Rieske [2Fe-2S] iron-sulphur domain"/>
    <property type="match status" value="1"/>
</dbReference>
<name>A0A7S7AI46_9GAMM</name>
<dbReference type="SUPFAM" id="SSF50022">
    <property type="entry name" value="ISP domain"/>
    <property type="match status" value="1"/>
</dbReference>
<reference evidence="7 8" key="1">
    <citation type="submission" date="2020-02" db="EMBL/GenBank/DDBJ databases">
        <title>Tigecycline-resistant Acinetobacter species from pigs and migratory birds.</title>
        <authorList>
            <person name="Chen C."/>
            <person name="Sun J."/>
            <person name="Liao X.-P."/>
            <person name="Liu Y.-H."/>
        </authorList>
    </citation>
    <scope>NUCLEOTIDE SEQUENCE [LARGE SCALE GENOMIC DNA]</scope>
    <source>
        <strain evidence="7 8">YH12207_T</strain>
    </source>
</reference>
<protein>
    <submittedName>
        <fullName evidence="7">Rieske 2Fe-2S domain-containing protein</fullName>
    </submittedName>
</protein>
<keyword evidence="4" id="KW-0408">Iron</keyword>